<evidence type="ECO:0000256" key="7">
    <source>
        <dbReference type="ARBA" id="ARBA00023098"/>
    </source>
</evidence>
<evidence type="ECO:0000256" key="10">
    <source>
        <dbReference type="RuleBase" id="RU363097"/>
    </source>
</evidence>
<accession>A0A9N9S5S9</accession>
<evidence type="ECO:0000259" key="12">
    <source>
        <dbReference type="Pfam" id="PF07993"/>
    </source>
</evidence>
<dbReference type="PANTHER" id="PTHR11011:SF116">
    <property type="entry name" value="FATTY ACYL-COA REDUCTASE CG5065-RELATED"/>
    <property type="match status" value="1"/>
</dbReference>
<dbReference type="GO" id="GO:0102965">
    <property type="term" value="F:alcohol-forming long-chain fatty acyl-CoA reductase activity"/>
    <property type="evidence" value="ECO:0007669"/>
    <property type="project" value="UniProtKB-EC"/>
</dbReference>
<evidence type="ECO:0000313" key="13">
    <source>
        <dbReference type="EMBL" id="CAG9810069.1"/>
    </source>
</evidence>
<dbReference type="PANTHER" id="PTHR11011">
    <property type="entry name" value="MALE STERILITY PROTEIN 2-RELATED"/>
    <property type="match status" value="1"/>
</dbReference>
<dbReference type="GO" id="GO:0005777">
    <property type="term" value="C:peroxisome"/>
    <property type="evidence" value="ECO:0007669"/>
    <property type="project" value="TreeGrafter"/>
</dbReference>
<dbReference type="AlphaFoldDB" id="A0A9N9S5S9"/>
<dbReference type="InterPro" id="IPR036291">
    <property type="entry name" value="NAD(P)-bd_dom_sf"/>
</dbReference>
<feature type="domain" description="Fatty acyl-CoA reductase C-terminal" evidence="11">
    <location>
        <begin position="372"/>
        <end position="463"/>
    </location>
</feature>
<keyword evidence="6" id="KW-1133">Transmembrane helix</keyword>
<evidence type="ECO:0000313" key="14">
    <source>
        <dbReference type="Proteomes" id="UP001153620"/>
    </source>
</evidence>
<evidence type="ECO:0000256" key="8">
    <source>
        <dbReference type="ARBA" id="ARBA00023136"/>
    </source>
</evidence>
<dbReference type="GO" id="GO:0080019">
    <property type="term" value="F:alcohol-forming very long-chain fatty acyl-CoA reductase activity"/>
    <property type="evidence" value="ECO:0007669"/>
    <property type="project" value="InterPro"/>
</dbReference>
<gene>
    <name evidence="13" type="ORF">CHIRRI_LOCUS12886</name>
</gene>
<evidence type="ECO:0000256" key="5">
    <source>
        <dbReference type="ARBA" id="ARBA00022857"/>
    </source>
</evidence>
<evidence type="ECO:0000259" key="11">
    <source>
        <dbReference type="Pfam" id="PF03015"/>
    </source>
</evidence>
<keyword evidence="7 10" id="KW-0443">Lipid metabolism</keyword>
<name>A0A9N9S5S9_9DIPT</name>
<dbReference type="InterPro" id="IPR026055">
    <property type="entry name" value="FAR"/>
</dbReference>
<dbReference type="OrthoDB" id="429813at2759"/>
<dbReference type="CDD" id="cd09071">
    <property type="entry name" value="FAR_C"/>
    <property type="match status" value="1"/>
</dbReference>
<dbReference type="InterPro" id="IPR033640">
    <property type="entry name" value="FAR_C"/>
</dbReference>
<feature type="domain" description="Thioester reductase (TE)" evidence="12">
    <location>
        <begin position="31"/>
        <end position="299"/>
    </location>
</feature>
<keyword evidence="14" id="KW-1185">Reference proteome</keyword>
<reference evidence="13" key="2">
    <citation type="submission" date="2022-10" db="EMBL/GenBank/DDBJ databases">
        <authorList>
            <consortium name="ENA_rothamsted_submissions"/>
            <consortium name="culmorum"/>
            <person name="King R."/>
        </authorList>
    </citation>
    <scope>NUCLEOTIDE SEQUENCE</scope>
</reference>
<comment type="function">
    <text evidence="10">Catalyzes the reduction of fatty acyl-CoA to fatty alcohols.</text>
</comment>
<keyword evidence="8" id="KW-0472">Membrane</keyword>
<keyword evidence="4" id="KW-0812">Transmembrane</keyword>
<keyword evidence="3 10" id="KW-0444">Lipid biosynthesis</keyword>
<dbReference type="SUPFAM" id="SSF51735">
    <property type="entry name" value="NAD(P)-binding Rossmann-fold domains"/>
    <property type="match status" value="1"/>
</dbReference>
<dbReference type="GO" id="GO:0016020">
    <property type="term" value="C:membrane"/>
    <property type="evidence" value="ECO:0007669"/>
    <property type="project" value="UniProtKB-SubCell"/>
</dbReference>
<dbReference type="FunFam" id="3.40.50.720:FF:000143">
    <property type="entry name" value="Fatty acyl-CoA reductase"/>
    <property type="match status" value="1"/>
</dbReference>
<dbReference type="Proteomes" id="UP001153620">
    <property type="component" value="Chromosome 4"/>
</dbReference>
<comment type="catalytic activity">
    <reaction evidence="9 10">
        <text>a long-chain fatty acyl-CoA + 2 NADPH + 2 H(+) = a long-chain primary fatty alcohol + 2 NADP(+) + CoA</text>
        <dbReference type="Rhea" id="RHEA:52716"/>
        <dbReference type="ChEBI" id="CHEBI:15378"/>
        <dbReference type="ChEBI" id="CHEBI:57287"/>
        <dbReference type="ChEBI" id="CHEBI:57783"/>
        <dbReference type="ChEBI" id="CHEBI:58349"/>
        <dbReference type="ChEBI" id="CHEBI:77396"/>
        <dbReference type="ChEBI" id="CHEBI:83139"/>
        <dbReference type="EC" id="1.2.1.84"/>
    </reaction>
</comment>
<dbReference type="InterPro" id="IPR013120">
    <property type="entry name" value="FAR_NAD-bd"/>
</dbReference>
<dbReference type="Pfam" id="PF03015">
    <property type="entry name" value="Sterile"/>
    <property type="match status" value="1"/>
</dbReference>
<organism evidence="13 14">
    <name type="scientific">Chironomus riparius</name>
    <dbReference type="NCBI Taxonomy" id="315576"/>
    <lineage>
        <taxon>Eukaryota</taxon>
        <taxon>Metazoa</taxon>
        <taxon>Ecdysozoa</taxon>
        <taxon>Arthropoda</taxon>
        <taxon>Hexapoda</taxon>
        <taxon>Insecta</taxon>
        <taxon>Pterygota</taxon>
        <taxon>Neoptera</taxon>
        <taxon>Endopterygota</taxon>
        <taxon>Diptera</taxon>
        <taxon>Nematocera</taxon>
        <taxon>Chironomoidea</taxon>
        <taxon>Chironomidae</taxon>
        <taxon>Chironominae</taxon>
        <taxon>Chironomus</taxon>
    </lineage>
</organism>
<comment type="subcellular location">
    <subcellularLocation>
        <location evidence="1">Membrane</location>
        <topology evidence="1">Multi-pass membrane protein</topology>
    </subcellularLocation>
</comment>
<comment type="similarity">
    <text evidence="2 10">Belongs to the fatty acyl-CoA reductase family.</text>
</comment>
<evidence type="ECO:0000256" key="6">
    <source>
        <dbReference type="ARBA" id="ARBA00022989"/>
    </source>
</evidence>
<reference evidence="13" key="1">
    <citation type="submission" date="2022-01" db="EMBL/GenBank/DDBJ databases">
        <authorList>
            <person name="King R."/>
        </authorList>
    </citation>
    <scope>NUCLEOTIDE SEQUENCE</scope>
</reference>
<dbReference type="CDD" id="cd05236">
    <property type="entry name" value="FAR-N_SDR_e"/>
    <property type="match status" value="1"/>
</dbReference>
<evidence type="ECO:0000256" key="4">
    <source>
        <dbReference type="ARBA" id="ARBA00022692"/>
    </source>
</evidence>
<evidence type="ECO:0000256" key="9">
    <source>
        <dbReference type="ARBA" id="ARBA00052530"/>
    </source>
</evidence>
<protein>
    <recommendedName>
        <fullName evidence="10">Fatty acyl-CoA reductase</fullName>
        <ecNumber evidence="10">1.2.1.84</ecNumber>
    </recommendedName>
</protein>
<evidence type="ECO:0000256" key="2">
    <source>
        <dbReference type="ARBA" id="ARBA00005928"/>
    </source>
</evidence>
<dbReference type="EMBL" id="OU895880">
    <property type="protein sequence ID" value="CAG9810069.1"/>
    <property type="molecule type" value="Genomic_DNA"/>
</dbReference>
<dbReference type="Pfam" id="PF07993">
    <property type="entry name" value="NAD_binding_4"/>
    <property type="match status" value="1"/>
</dbReference>
<keyword evidence="10" id="KW-0560">Oxidoreductase</keyword>
<dbReference type="GO" id="GO:0035336">
    <property type="term" value="P:long-chain fatty-acyl-CoA metabolic process"/>
    <property type="evidence" value="ECO:0007669"/>
    <property type="project" value="TreeGrafter"/>
</dbReference>
<dbReference type="EC" id="1.2.1.84" evidence="10"/>
<keyword evidence="5 10" id="KW-0521">NADP</keyword>
<dbReference type="Gene3D" id="3.40.50.720">
    <property type="entry name" value="NAD(P)-binding Rossmann-like Domain"/>
    <property type="match status" value="1"/>
</dbReference>
<proteinExistence type="inferred from homology"/>
<sequence length="515" mass="59503">MFKLAEPFNHVYTEGGYVSIPEFYSGKSVFVTGATGSIGKILIEKFLRSCPDIKRIYILIRPKKGVSIQNRLSQIFNVPLFDLIRENNPDAFEKVIPIFGDIKADELGISPEDQNVLCQEVSIVIHSAATIRFDEELKEAFEVNVKGTQKLVNLSKRMTKIESFVYISTAFSNCTNKDIHEKFYEFPFDTKVLNDFIEKFPVDVINKCTKFLIGKHPNTYTFSKAMAEVSLKNVHEFPVVVLRPSIVTACYKEPLPGWVDNLLGPTALIATNGKGIVHTFLCRPDIPIDCIPADLVVNSVIAVGWRSAILKPKEHLIYNITSSNKNAITWREVLDNGSIIIKKYPFENMLWYPTKHFGTNKFIYNILVTIIHNTPAHIIDFIFKLSGRKPFLVKIQDKFYKSMEFVEFFKFTQFFFHGNNVDKLISTMNEDDKKNFDFDATHIDWIEYIRSFVLGVRRYIFKEDPKTIESCRKRLFKLKILHEFMKLLMIFFCLWIVWKLLDIPAAVARFTAMIN</sequence>
<evidence type="ECO:0000256" key="3">
    <source>
        <dbReference type="ARBA" id="ARBA00022516"/>
    </source>
</evidence>
<evidence type="ECO:0000256" key="1">
    <source>
        <dbReference type="ARBA" id="ARBA00004141"/>
    </source>
</evidence>